<evidence type="ECO:0000256" key="8">
    <source>
        <dbReference type="HAMAP-Rule" id="MF_00193"/>
    </source>
</evidence>
<feature type="domain" description="NAD/GMP synthase" evidence="11">
    <location>
        <begin position="16"/>
        <end position="243"/>
    </location>
</feature>
<evidence type="ECO:0000256" key="10">
    <source>
        <dbReference type="RuleBase" id="RU003812"/>
    </source>
</evidence>
<feature type="binding site" evidence="8">
    <location>
        <position position="192"/>
    </location>
    <ligand>
        <name>ATP</name>
        <dbReference type="ChEBI" id="CHEBI:30616"/>
    </ligand>
</feature>
<dbReference type="HAMAP" id="MF_00193">
    <property type="entry name" value="NadE_ammonia_dep"/>
    <property type="match status" value="1"/>
</dbReference>
<dbReference type="GO" id="GO:0008795">
    <property type="term" value="F:NAD+ synthase activity"/>
    <property type="evidence" value="ECO:0007669"/>
    <property type="project" value="UniProtKB-UniRule"/>
</dbReference>
<comment type="similarity">
    <text evidence="1 8 9">Belongs to the NAD synthetase family.</text>
</comment>
<comment type="subunit">
    <text evidence="8">Homodimer.</text>
</comment>
<evidence type="ECO:0000256" key="3">
    <source>
        <dbReference type="ARBA" id="ARBA00022723"/>
    </source>
</evidence>
<evidence type="ECO:0000313" key="12">
    <source>
        <dbReference type="EMBL" id="EFQ23846.1"/>
    </source>
</evidence>
<dbReference type="CDD" id="cd00553">
    <property type="entry name" value="NAD_synthase"/>
    <property type="match status" value="1"/>
</dbReference>
<dbReference type="STRING" id="584708.Apau_1427"/>
<evidence type="ECO:0000256" key="9">
    <source>
        <dbReference type="RuleBase" id="RU003811"/>
    </source>
</evidence>
<keyword evidence="3 8" id="KW-0479">Metal-binding</keyword>
<feature type="binding site" evidence="8">
    <location>
        <position position="41"/>
    </location>
    <ligand>
        <name>Mg(2+)</name>
        <dbReference type="ChEBI" id="CHEBI:18420"/>
    </ligand>
</feature>
<dbReference type="OrthoDB" id="9803818at2"/>
<dbReference type="EC" id="6.3.1.5" evidence="8 10"/>
<evidence type="ECO:0000313" key="13">
    <source>
        <dbReference type="Proteomes" id="UP000005096"/>
    </source>
</evidence>
<proteinExistence type="inferred from homology"/>
<dbReference type="AlphaFoldDB" id="E3D0M5"/>
<feature type="binding site" evidence="8">
    <location>
        <position position="141"/>
    </location>
    <ligand>
        <name>ATP</name>
        <dbReference type="ChEBI" id="CHEBI:30616"/>
    </ligand>
</feature>
<dbReference type="Proteomes" id="UP000005096">
    <property type="component" value="Chromosome"/>
</dbReference>
<protein>
    <recommendedName>
        <fullName evidence="8 10">NH(3)-dependent NAD(+) synthetase</fullName>
        <ecNumber evidence="8 10">6.3.1.5</ecNumber>
    </recommendedName>
</protein>
<dbReference type="RefSeq" id="WP_006301050.1">
    <property type="nucleotide sequence ID" value="NZ_CM001022.1"/>
</dbReference>
<dbReference type="Pfam" id="PF02540">
    <property type="entry name" value="NAD_synthase"/>
    <property type="match status" value="1"/>
</dbReference>
<dbReference type="UniPathway" id="UPA00253">
    <property type="reaction ID" value="UER00333"/>
</dbReference>
<organism evidence="12 13">
    <name type="scientific">Aminomonas paucivorans DSM 12260</name>
    <dbReference type="NCBI Taxonomy" id="584708"/>
    <lineage>
        <taxon>Bacteria</taxon>
        <taxon>Thermotogati</taxon>
        <taxon>Synergistota</taxon>
        <taxon>Synergistia</taxon>
        <taxon>Synergistales</taxon>
        <taxon>Synergistaceae</taxon>
        <taxon>Aminomonas</taxon>
    </lineage>
</organism>
<evidence type="ECO:0000256" key="5">
    <source>
        <dbReference type="ARBA" id="ARBA00022840"/>
    </source>
</evidence>
<sequence>MTDIPVRNPEGLASFLESWLTERAREAGARGGIVGLSGGVDSAVVAALLRRCFGRDRMLAVLLPCHSQPVDAEHAMLVARALDLPTRTVDLGPTHDALLASLEAASPEPLSPLSRANLKPRLRMTALYALAQTLGYLVCGTGNRAELAYGYFTKHGDSGVDLLPLGNLLKHEVWELARHLGIPPEVVDKPPTAGLWPGQTDEGEMGLSYREIDTYLSGGDVTQAVRERIEKALLSSEHKRSMPPVAIPGA</sequence>
<comment type="catalytic activity">
    <reaction evidence="8 10">
        <text>deamido-NAD(+) + NH4(+) + ATP = AMP + diphosphate + NAD(+) + H(+)</text>
        <dbReference type="Rhea" id="RHEA:21188"/>
        <dbReference type="ChEBI" id="CHEBI:15378"/>
        <dbReference type="ChEBI" id="CHEBI:28938"/>
        <dbReference type="ChEBI" id="CHEBI:30616"/>
        <dbReference type="ChEBI" id="CHEBI:33019"/>
        <dbReference type="ChEBI" id="CHEBI:57540"/>
        <dbReference type="ChEBI" id="CHEBI:58437"/>
        <dbReference type="ChEBI" id="CHEBI:456215"/>
        <dbReference type="EC" id="6.3.1.5"/>
    </reaction>
</comment>
<comment type="function">
    <text evidence="8">Catalyzes the ATP-dependent amidation of deamido-NAD to form NAD. Uses ammonia as a nitrogen source.</text>
</comment>
<dbReference type="GO" id="GO:0004359">
    <property type="term" value="F:glutaminase activity"/>
    <property type="evidence" value="ECO:0007669"/>
    <property type="project" value="InterPro"/>
</dbReference>
<dbReference type="GO" id="GO:0005524">
    <property type="term" value="F:ATP binding"/>
    <property type="evidence" value="ECO:0007669"/>
    <property type="project" value="UniProtKB-UniRule"/>
</dbReference>
<dbReference type="SUPFAM" id="SSF52402">
    <property type="entry name" value="Adenine nucleotide alpha hydrolases-like"/>
    <property type="match status" value="1"/>
</dbReference>
<feature type="binding site" description="in other chain" evidence="8">
    <location>
        <position position="154"/>
    </location>
    <ligand>
        <name>deamido-NAD(+)</name>
        <dbReference type="ChEBI" id="CHEBI:58437"/>
        <note>ligand shared between two neighboring subunits</note>
    </ligand>
</feature>
<evidence type="ECO:0000256" key="2">
    <source>
        <dbReference type="ARBA" id="ARBA00022598"/>
    </source>
</evidence>
<dbReference type="HOGENOM" id="CLU_059327_1_1_0"/>
<dbReference type="InterPro" id="IPR022310">
    <property type="entry name" value="NAD/GMP_synthase"/>
</dbReference>
<dbReference type="PANTHER" id="PTHR23090">
    <property type="entry name" value="NH 3 /GLUTAMINE-DEPENDENT NAD + SYNTHETASE"/>
    <property type="match status" value="1"/>
</dbReference>
<evidence type="ECO:0000256" key="4">
    <source>
        <dbReference type="ARBA" id="ARBA00022741"/>
    </source>
</evidence>
<keyword evidence="13" id="KW-1185">Reference proteome</keyword>
<dbReference type="GO" id="GO:0009435">
    <property type="term" value="P:NAD+ biosynthetic process"/>
    <property type="evidence" value="ECO:0007669"/>
    <property type="project" value="UniProtKB-UniRule"/>
</dbReference>
<name>E3D0M5_9BACT</name>
<gene>
    <name evidence="8" type="primary">nadE</name>
    <name evidence="12" type="ORF">Apau_1427</name>
</gene>
<evidence type="ECO:0000256" key="1">
    <source>
        <dbReference type="ARBA" id="ARBA00005859"/>
    </source>
</evidence>
<dbReference type="Gene3D" id="3.40.50.620">
    <property type="entry name" value="HUPs"/>
    <property type="match status" value="1"/>
</dbReference>
<dbReference type="GO" id="GO:0003952">
    <property type="term" value="F:NAD+ synthase (glutamine-hydrolyzing) activity"/>
    <property type="evidence" value="ECO:0007669"/>
    <property type="project" value="InterPro"/>
</dbReference>
<feature type="binding site" evidence="8">
    <location>
        <position position="146"/>
    </location>
    <ligand>
        <name>Mg(2+)</name>
        <dbReference type="ChEBI" id="CHEBI:18420"/>
    </ligand>
</feature>
<keyword evidence="2 8" id="KW-0436">Ligase</keyword>
<dbReference type="NCBIfam" id="TIGR00552">
    <property type="entry name" value="nadE"/>
    <property type="match status" value="1"/>
</dbReference>
<feature type="binding site" description="in other chain" evidence="8">
    <location>
        <begin position="238"/>
        <end position="239"/>
    </location>
    <ligand>
        <name>deamido-NAD(+)</name>
        <dbReference type="ChEBI" id="CHEBI:58437"/>
        <note>ligand shared between two neighboring subunits</note>
    </ligand>
</feature>
<dbReference type="PaxDb" id="584708-Apau_1427"/>
<dbReference type="GO" id="GO:0046872">
    <property type="term" value="F:metal ion binding"/>
    <property type="evidence" value="ECO:0007669"/>
    <property type="project" value="UniProtKB-KW"/>
</dbReference>
<keyword evidence="6 8" id="KW-0460">Magnesium</keyword>
<feature type="binding site" description="in other chain" evidence="8">
    <location>
        <position position="121"/>
    </location>
    <ligand>
        <name>deamido-NAD(+)</name>
        <dbReference type="ChEBI" id="CHEBI:58437"/>
        <note>ligand shared between two neighboring subunits</note>
    </ligand>
</feature>
<comment type="pathway">
    <text evidence="8">Cofactor biosynthesis; NAD(+) biosynthesis; NAD(+) from deamido-NAD(+) (ammonia route): step 1/1.</text>
</comment>
<feature type="binding site" evidence="8">
    <location>
        <begin position="35"/>
        <end position="42"/>
    </location>
    <ligand>
        <name>ATP</name>
        <dbReference type="ChEBI" id="CHEBI:30616"/>
    </ligand>
</feature>
<evidence type="ECO:0000259" key="11">
    <source>
        <dbReference type="Pfam" id="PF02540"/>
    </source>
</evidence>
<dbReference type="InterPro" id="IPR014729">
    <property type="entry name" value="Rossmann-like_a/b/a_fold"/>
</dbReference>
<evidence type="ECO:0000256" key="7">
    <source>
        <dbReference type="ARBA" id="ARBA00023027"/>
    </source>
</evidence>
<dbReference type="eggNOG" id="COG0171">
    <property type="taxonomic scope" value="Bacteria"/>
</dbReference>
<feature type="binding site" evidence="8">
    <location>
        <position position="170"/>
    </location>
    <ligand>
        <name>ATP</name>
        <dbReference type="ChEBI" id="CHEBI:30616"/>
    </ligand>
</feature>
<dbReference type="InterPro" id="IPR022926">
    <property type="entry name" value="NH(3)-dep_NAD(+)_synth"/>
</dbReference>
<keyword evidence="5 8" id="KW-0067">ATP-binding</keyword>
<dbReference type="PANTHER" id="PTHR23090:SF7">
    <property type="entry name" value="NH(3)-DEPENDENT NAD(+) SYNTHETASE"/>
    <property type="match status" value="1"/>
</dbReference>
<accession>E3D0M5</accession>
<dbReference type="EMBL" id="CM001022">
    <property type="protein sequence ID" value="EFQ23846.1"/>
    <property type="molecule type" value="Genomic_DNA"/>
</dbReference>
<keyword evidence="4 8" id="KW-0547">Nucleotide-binding</keyword>
<dbReference type="InterPro" id="IPR003694">
    <property type="entry name" value="NAD_synthase"/>
</dbReference>
<feature type="binding site" evidence="8">
    <location>
        <position position="161"/>
    </location>
    <ligand>
        <name>deamido-NAD(+)</name>
        <dbReference type="ChEBI" id="CHEBI:58437"/>
        <note>ligand shared between two neighboring subunits</note>
    </ligand>
</feature>
<reference evidence="12 13" key="1">
    <citation type="journal article" date="2010" name="Stand. Genomic Sci.">
        <title>Non-contiguous finished genome sequence of Aminomonas paucivorans type strain (GLU-3).</title>
        <authorList>
            <person name="Pitluck S."/>
            <person name="Yasawong M."/>
            <person name="Held B."/>
            <person name="Lapidus A."/>
            <person name="Nolan M."/>
            <person name="Copeland A."/>
            <person name="Lucas S."/>
            <person name="Del Rio T.G."/>
            <person name="Tice H."/>
            <person name="Cheng J.F."/>
            <person name="Chertkov O."/>
            <person name="Goodwin L."/>
            <person name="Tapia R."/>
            <person name="Han C."/>
            <person name="Liolios K."/>
            <person name="Ivanova N."/>
            <person name="Mavromatis K."/>
            <person name="Ovchinnikova G."/>
            <person name="Pati A."/>
            <person name="Chen A."/>
            <person name="Palaniappan K."/>
            <person name="Land M."/>
            <person name="Hauser L."/>
            <person name="Chang Y.J."/>
            <person name="Jeffries C.D."/>
            <person name="Pukall R."/>
            <person name="Spring S."/>
            <person name="Rohde M."/>
            <person name="Sikorski J."/>
            <person name="Goker M."/>
            <person name="Woyke T."/>
            <person name="Bristow J."/>
            <person name="Eisen J.A."/>
            <person name="Markowitz V."/>
            <person name="Hugenholtz P."/>
            <person name="Kyrpides N.C."/>
            <person name="Klenk H.P."/>
        </authorList>
    </citation>
    <scope>NUCLEOTIDE SEQUENCE [LARGE SCALE GENOMIC DNA]</scope>
    <source>
        <strain evidence="12 13">DSM 12260</strain>
    </source>
</reference>
<evidence type="ECO:0000256" key="6">
    <source>
        <dbReference type="ARBA" id="ARBA00022842"/>
    </source>
</evidence>
<dbReference type="GO" id="GO:0005737">
    <property type="term" value="C:cytoplasm"/>
    <property type="evidence" value="ECO:0007669"/>
    <property type="project" value="InterPro"/>
</dbReference>
<keyword evidence="7 8" id="KW-0520">NAD</keyword>